<name>A0A7E5VX74_TRINI</name>
<dbReference type="Pfam" id="PF07776">
    <property type="entry name" value="zf-AD"/>
    <property type="match status" value="1"/>
</dbReference>
<dbReference type="InterPro" id="IPR012934">
    <property type="entry name" value="Znf_AD"/>
</dbReference>
<keyword evidence="3" id="KW-1133">Transmembrane helix</keyword>
<feature type="compositionally biased region" description="Basic and acidic residues" evidence="2">
    <location>
        <begin position="149"/>
        <end position="161"/>
    </location>
</feature>
<feature type="region of interest" description="Disordered" evidence="2">
    <location>
        <begin position="141"/>
        <end position="161"/>
    </location>
</feature>
<dbReference type="PROSITE" id="PS51915">
    <property type="entry name" value="ZAD"/>
    <property type="match status" value="1"/>
</dbReference>
<keyword evidence="1" id="KW-0862">Zinc</keyword>
<dbReference type="Gene3D" id="3.40.1800.20">
    <property type="match status" value="1"/>
</dbReference>
<keyword evidence="5" id="KW-1185">Reference proteome</keyword>
<dbReference type="GO" id="GO:0008270">
    <property type="term" value="F:zinc ion binding"/>
    <property type="evidence" value="ECO:0007669"/>
    <property type="project" value="UniProtKB-UniRule"/>
</dbReference>
<reference evidence="6" key="1">
    <citation type="submission" date="2025-08" db="UniProtKB">
        <authorList>
            <consortium name="RefSeq"/>
        </authorList>
    </citation>
    <scope>IDENTIFICATION</scope>
</reference>
<dbReference type="GeneID" id="113497542"/>
<gene>
    <name evidence="6" type="primary">LOC113497542</name>
</gene>
<organism evidence="5 6">
    <name type="scientific">Trichoplusia ni</name>
    <name type="common">Cabbage looper</name>
    <dbReference type="NCBI Taxonomy" id="7111"/>
    <lineage>
        <taxon>Eukaryota</taxon>
        <taxon>Metazoa</taxon>
        <taxon>Ecdysozoa</taxon>
        <taxon>Arthropoda</taxon>
        <taxon>Hexapoda</taxon>
        <taxon>Insecta</taxon>
        <taxon>Pterygota</taxon>
        <taxon>Neoptera</taxon>
        <taxon>Endopterygota</taxon>
        <taxon>Lepidoptera</taxon>
        <taxon>Glossata</taxon>
        <taxon>Ditrysia</taxon>
        <taxon>Noctuoidea</taxon>
        <taxon>Noctuidae</taxon>
        <taxon>Plusiinae</taxon>
        <taxon>Trichoplusia</taxon>
    </lineage>
</organism>
<dbReference type="OrthoDB" id="7488612at2759"/>
<dbReference type="SUPFAM" id="SSF57716">
    <property type="entry name" value="Glucocorticoid receptor-like (DNA-binding domain)"/>
    <property type="match status" value="1"/>
</dbReference>
<feature type="binding site" evidence="1">
    <location>
        <position position="46"/>
    </location>
    <ligand>
        <name>Zn(2+)</name>
        <dbReference type="ChEBI" id="CHEBI:29105"/>
    </ligand>
</feature>
<feature type="binding site" evidence="1">
    <location>
        <position position="49"/>
    </location>
    <ligand>
        <name>Zn(2+)</name>
        <dbReference type="ChEBI" id="CHEBI:29105"/>
    </ligand>
</feature>
<dbReference type="GO" id="GO:0005634">
    <property type="term" value="C:nucleus"/>
    <property type="evidence" value="ECO:0007669"/>
    <property type="project" value="InterPro"/>
</dbReference>
<dbReference type="RefSeq" id="XP_026732929.1">
    <property type="nucleotide sequence ID" value="XM_026877128.1"/>
</dbReference>
<keyword evidence="3" id="KW-0812">Transmembrane</keyword>
<keyword evidence="1" id="KW-0479">Metal-binding</keyword>
<feature type="transmembrane region" description="Helical" evidence="3">
    <location>
        <begin position="191"/>
        <end position="211"/>
    </location>
</feature>
<feature type="binding site" evidence="1">
    <location>
        <position position="7"/>
    </location>
    <ligand>
        <name>Zn(2+)</name>
        <dbReference type="ChEBI" id="CHEBI:29105"/>
    </ligand>
</feature>
<evidence type="ECO:0000256" key="2">
    <source>
        <dbReference type="SAM" id="MobiDB-lite"/>
    </source>
</evidence>
<dbReference type="KEGG" id="tnl:113497542"/>
<dbReference type="SMART" id="SM00868">
    <property type="entry name" value="zf-AD"/>
    <property type="match status" value="1"/>
</dbReference>
<keyword evidence="1" id="KW-0863">Zinc-finger</keyword>
<evidence type="ECO:0000256" key="3">
    <source>
        <dbReference type="SAM" id="Phobius"/>
    </source>
</evidence>
<keyword evidence="3" id="KW-0472">Membrane</keyword>
<dbReference type="Proteomes" id="UP000322000">
    <property type="component" value="Chromosome 9"/>
</dbReference>
<evidence type="ECO:0000313" key="5">
    <source>
        <dbReference type="Proteomes" id="UP000322000"/>
    </source>
</evidence>
<evidence type="ECO:0000256" key="1">
    <source>
        <dbReference type="PROSITE-ProRule" id="PRU01263"/>
    </source>
</evidence>
<sequence length="236" mass="27038">MRECRICRDTECSNMVIIDESNGFLNLYNYCFGLAVTTQDVPRYLCKECAEKVTKFSCFKEECLKSEQLWKSEKTDPKTIYKNIKTEIDAENEESRDSYVSNGASFEISSYFNENNDEDSKPPHMEDPMKFTTDFIEEKGSNSDIEDDTANKKTDEKSNDKGKGRIIKQFKCRKCKKVYGMYLKVFFLRRLTGATIVAGCHTTLGIVLSLFHMDSSSTSTDIPMCLCICLHCTMVN</sequence>
<accession>A0A7E5VX74</accession>
<feature type="binding site" evidence="1">
    <location>
        <position position="4"/>
    </location>
    <ligand>
        <name>Zn(2+)</name>
        <dbReference type="ChEBI" id="CHEBI:29105"/>
    </ligand>
</feature>
<evidence type="ECO:0000259" key="4">
    <source>
        <dbReference type="PROSITE" id="PS51915"/>
    </source>
</evidence>
<dbReference type="InParanoid" id="A0A7E5VX74"/>
<dbReference type="AlphaFoldDB" id="A0A7E5VX74"/>
<protein>
    <submittedName>
        <fullName evidence="6">Uncharacterized protein LOC113497542</fullName>
    </submittedName>
</protein>
<evidence type="ECO:0000313" key="6">
    <source>
        <dbReference type="RefSeq" id="XP_026732929.1"/>
    </source>
</evidence>
<feature type="domain" description="ZAD" evidence="4">
    <location>
        <begin position="2"/>
        <end position="73"/>
    </location>
</feature>
<proteinExistence type="predicted"/>